<name>G5GRC7_9FIRM</name>
<dbReference type="Proteomes" id="UP000004129">
    <property type="component" value="Unassembled WGS sequence"/>
</dbReference>
<organism evidence="1 2">
    <name type="scientific">Selenomonas infelix ATCC 43532</name>
    <dbReference type="NCBI Taxonomy" id="679201"/>
    <lineage>
        <taxon>Bacteria</taxon>
        <taxon>Bacillati</taxon>
        <taxon>Bacillota</taxon>
        <taxon>Negativicutes</taxon>
        <taxon>Selenomonadales</taxon>
        <taxon>Selenomonadaceae</taxon>
        <taxon>Selenomonas</taxon>
    </lineage>
</organism>
<evidence type="ECO:0000313" key="1">
    <source>
        <dbReference type="EMBL" id="EHG19857.1"/>
    </source>
</evidence>
<proteinExistence type="predicted"/>
<dbReference type="PATRIC" id="fig|679201.3.peg.1764"/>
<protein>
    <recommendedName>
        <fullName evidence="3">Methyltransferase domain-containing protein</fullName>
    </recommendedName>
</protein>
<reference evidence="1 2" key="1">
    <citation type="submission" date="2011-08" db="EMBL/GenBank/DDBJ databases">
        <title>The Genome Sequence of Selenomonas infelix ATCC 43532.</title>
        <authorList>
            <consortium name="The Broad Institute Genome Sequencing Platform"/>
            <person name="Earl A."/>
            <person name="Ward D."/>
            <person name="Feldgarden M."/>
            <person name="Gevers D."/>
            <person name="Izard J."/>
            <person name="Blanton J.M."/>
            <person name="Baranova O.V."/>
            <person name="Dewhirst F.E."/>
            <person name="Young S.K."/>
            <person name="Zeng Q."/>
            <person name="Gargeya S."/>
            <person name="Fitzgerald M."/>
            <person name="Haas B."/>
            <person name="Abouelleil A."/>
            <person name="Alvarado L."/>
            <person name="Arachchi H.M."/>
            <person name="Berlin A."/>
            <person name="Brown A."/>
            <person name="Chapman S.B."/>
            <person name="Chen Z."/>
            <person name="Dunbar C."/>
            <person name="Freedman E."/>
            <person name="Gearin G."/>
            <person name="Gellesch M."/>
            <person name="Goldberg J."/>
            <person name="Griggs A."/>
            <person name="Gujja S."/>
            <person name="Heiman D."/>
            <person name="Howarth C."/>
            <person name="Larson L."/>
            <person name="Lui A."/>
            <person name="MacDonald P.J.P."/>
            <person name="Montmayeur A."/>
            <person name="Murphy C."/>
            <person name="Neiman D."/>
            <person name="Pearson M."/>
            <person name="Priest M."/>
            <person name="Roberts A."/>
            <person name="Saif S."/>
            <person name="Shea T."/>
            <person name="Shenoy N."/>
            <person name="Sisk P."/>
            <person name="Stolte C."/>
            <person name="Sykes S."/>
            <person name="Wortman J."/>
            <person name="Nusbaum C."/>
            <person name="Birren B."/>
        </authorList>
    </citation>
    <scope>NUCLEOTIDE SEQUENCE [LARGE SCALE GENOMIC DNA]</scope>
    <source>
        <strain evidence="1 2">ATCC 43532</strain>
    </source>
</reference>
<dbReference type="EMBL" id="ACZM01000017">
    <property type="protein sequence ID" value="EHG19857.1"/>
    <property type="molecule type" value="Genomic_DNA"/>
</dbReference>
<dbReference type="Gene3D" id="3.40.50.150">
    <property type="entry name" value="Vaccinia Virus protein VP39"/>
    <property type="match status" value="1"/>
</dbReference>
<dbReference type="SUPFAM" id="SSF53335">
    <property type="entry name" value="S-adenosyl-L-methionine-dependent methyltransferases"/>
    <property type="match status" value="1"/>
</dbReference>
<dbReference type="AlphaFoldDB" id="G5GRC7"/>
<keyword evidence="2" id="KW-1185">Reference proteome</keyword>
<accession>G5GRC7</accession>
<dbReference type="eggNOG" id="COG3510">
    <property type="taxonomic scope" value="Bacteria"/>
</dbReference>
<evidence type="ECO:0000313" key="2">
    <source>
        <dbReference type="Proteomes" id="UP000004129"/>
    </source>
</evidence>
<dbReference type="STRING" id="679201.HMPREF9334_01749"/>
<dbReference type="HOGENOM" id="CLU_665473_0_0_9"/>
<comment type="caution">
    <text evidence="1">The sequence shown here is derived from an EMBL/GenBank/DDBJ whole genome shotgun (WGS) entry which is preliminary data.</text>
</comment>
<sequence>MERTTMFLEEERFLEGLWAHGMFRAEDIAGKECLIIGGMYFWEKNYSVTLNDRLMDMGAARCDNMVLFSYLVLESFCDLTDVEEAIGAVHYDYIFVLNGMEKTRRICEGVRQVQEICRPGGKIFVAARTPKELSALYSIESYEDVWRYDVDDLCALFGSCALEAKASDDGLFIGALFTRGAQTASSSVDSLFYVRSGARITMGEAEQQGVFCNASDLDAIGIKYRVGKSSMDHNYLVNYERFLESLRTQPVRLLELGIFFGASMRMWEEYFPRAEIYAVDIEPECGKFATQRAHVIQADLSNREEVSRLREIRPQIIIDDASHIVSHQLLALFTLFDVLPSGGIYILEDLETSLHPEQYSDIYRDCPLDAYEVCSRIARIAARKVPDDDSIYADDINRIGMAAELVSIMTGSVVFIRR</sequence>
<gene>
    <name evidence="1" type="ORF">HMPREF9334_01749</name>
</gene>
<evidence type="ECO:0008006" key="3">
    <source>
        <dbReference type="Google" id="ProtNLM"/>
    </source>
</evidence>
<dbReference type="InterPro" id="IPR029063">
    <property type="entry name" value="SAM-dependent_MTases_sf"/>
</dbReference>